<name>A0ABT8K2M0_9MICC</name>
<sequence length="97" mass="10868">MPEIPAGRPAAASTAGLGLFGAPRVADSGGPVCSRKGCRNAAEWRLLWNNPRIHTPDRRKAWASCPDHVEWFEEYLRDRGLWKETLPLTADQPMETR</sequence>
<dbReference type="EMBL" id="JAROCG010000001">
    <property type="protein sequence ID" value="MDN4611673.1"/>
    <property type="molecule type" value="Genomic_DNA"/>
</dbReference>
<dbReference type="Proteomes" id="UP001174209">
    <property type="component" value="Unassembled WGS sequence"/>
</dbReference>
<organism evidence="1 2">
    <name type="scientific">Arthrobacter burdickii</name>
    <dbReference type="NCBI Taxonomy" id="3035920"/>
    <lineage>
        <taxon>Bacteria</taxon>
        <taxon>Bacillati</taxon>
        <taxon>Actinomycetota</taxon>
        <taxon>Actinomycetes</taxon>
        <taxon>Micrococcales</taxon>
        <taxon>Micrococcaceae</taxon>
        <taxon>Arthrobacter</taxon>
    </lineage>
</organism>
<keyword evidence="2" id="KW-1185">Reference proteome</keyword>
<dbReference type="RefSeq" id="WP_301227803.1">
    <property type="nucleotide sequence ID" value="NZ_JAROCG010000001.1"/>
</dbReference>
<evidence type="ECO:0008006" key="3">
    <source>
        <dbReference type="Google" id="ProtNLM"/>
    </source>
</evidence>
<proteinExistence type="predicted"/>
<protein>
    <recommendedName>
        <fullName evidence="3">Acetone carboxylase</fullName>
    </recommendedName>
</protein>
<reference evidence="1" key="1">
    <citation type="submission" date="2023-06" db="EMBL/GenBank/DDBJ databases">
        <title>MT1 and MT2 Draft Genomes of Novel Species.</title>
        <authorList>
            <person name="Venkateswaran K."/>
        </authorList>
    </citation>
    <scope>NUCLEOTIDE SEQUENCE</scope>
    <source>
        <strain evidence="1">IIF3SC-B10</strain>
    </source>
</reference>
<evidence type="ECO:0000313" key="2">
    <source>
        <dbReference type="Proteomes" id="UP001174209"/>
    </source>
</evidence>
<comment type="caution">
    <text evidence="1">The sequence shown here is derived from an EMBL/GenBank/DDBJ whole genome shotgun (WGS) entry which is preliminary data.</text>
</comment>
<accession>A0ABT8K2M0</accession>
<gene>
    <name evidence="1" type="ORF">P5G52_12450</name>
</gene>
<evidence type="ECO:0000313" key="1">
    <source>
        <dbReference type="EMBL" id="MDN4611673.1"/>
    </source>
</evidence>